<comment type="caution">
    <text evidence="1">The sequence shown here is derived from an EMBL/GenBank/DDBJ whole genome shotgun (WGS) entry which is preliminary data.</text>
</comment>
<protein>
    <submittedName>
        <fullName evidence="1">Uncharacterized protein</fullName>
    </submittedName>
</protein>
<keyword evidence="2" id="KW-1185">Reference proteome</keyword>
<reference evidence="1" key="1">
    <citation type="submission" date="2022-10" db="EMBL/GenBank/DDBJ databases">
        <title>Culturing micro-colonial fungi from biological soil crusts in the Mojave desert and describing Neophaeococcomyces mojavensis, and introducing the new genera and species Taxawa tesnikishii.</title>
        <authorList>
            <person name="Kurbessoian T."/>
            <person name="Stajich J.E."/>
        </authorList>
    </citation>
    <scope>NUCLEOTIDE SEQUENCE</scope>
    <source>
        <strain evidence="1">JES_112</strain>
    </source>
</reference>
<name>A0ACC3AHK9_9EURO</name>
<dbReference type="Proteomes" id="UP001172386">
    <property type="component" value="Unassembled WGS sequence"/>
</dbReference>
<accession>A0ACC3AHK9</accession>
<evidence type="ECO:0000313" key="1">
    <source>
        <dbReference type="EMBL" id="KAJ9662759.1"/>
    </source>
</evidence>
<organism evidence="1 2">
    <name type="scientific">Neophaeococcomyces mojaviensis</name>
    <dbReference type="NCBI Taxonomy" id="3383035"/>
    <lineage>
        <taxon>Eukaryota</taxon>
        <taxon>Fungi</taxon>
        <taxon>Dikarya</taxon>
        <taxon>Ascomycota</taxon>
        <taxon>Pezizomycotina</taxon>
        <taxon>Eurotiomycetes</taxon>
        <taxon>Chaetothyriomycetidae</taxon>
        <taxon>Chaetothyriales</taxon>
        <taxon>Chaetothyriales incertae sedis</taxon>
        <taxon>Neophaeococcomyces</taxon>
    </lineage>
</organism>
<sequence>MAYVPPAQRRRQEAASGGLQPDYERRPPTLRGCEAPEEVLPTVDDIQTHFWPRQGQSGHSNTGASEAKNLGREHTAEVKTTPDASTYKHSTLNGTAKEPNKLGYLLLFRGANPRWASDKVVFAKTNLELLPTPVAKQQPTELTDQLKPSPTESMADPPQQSQTNATTEGERLLSNSMIFEQQGRSHNSGFTFIGYHRLAKSEILEPHSLGLVRMLEQKWTAANNRGFSRPRQRDPAKWQESLNQRWAVLKFEKDDKATAELPAPKIEVREKDMMAMNENKEGERRKGVNDLLREMRLKDAGKDRMEDSVKKDGST</sequence>
<dbReference type="EMBL" id="JAPDRQ010000013">
    <property type="protein sequence ID" value="KAJ9662759.1"/>
    <property type="molecule type" value="Genomic_DNA"/>
</dbReference>
<evidence type="ECO:0000313" key="2">
    <source>
        <dbReference type="Proteomes" id="UP001172386"/>
    </source>
</evidence>
<gene>
    <name evidence="1" type="ORF">H2198_001208</name>
</gene>
<proteinExistence type="predicted"/>